<evidence type="ECO:0000313" key="2">
    <source>
        <dbReference type="Proteomes" id="UP001432027"/>
    </source>
</evidence>
<name>A0AAV5TTS6_9BILA</name>
<evidence type="ECO:0000313" key="1">
    <source>
        <dbReference type="EMBL" id="GMS97389.1"/>
    </source>
</evidence>
<reference evidence="1" key="1">
    <citation type="submission" date="2023-10" db="EMBL/GenBank/DDBJ databases">
        <title>Genome assembly of Pristionchus species.</title>
        <authorList>
            <person name="Yoshida K."/>
            <person name="Sommer R.J."/>
        </authorList>
    </citation>
    <scope>NUCLEOTIDE SEQUENCE</scope>
    <source>
        <strain evidence="1">RS0144</strain>
    </source>
</reference>
<sequence length="126" mass="14227">SMSSAAPADRYVLLPTATHPKILCDEEPHLQRKLVILKYRANIMPKLSLSDRFAPIEFGYTLQPRDTKYTPAYCPLVRLVPFVDPRTVCDSNNNIGDKRAFASNIKTDQERADTMWMNIGGRASDV</sequence>
<evidence type="ECO:0008006" key="3">
    <source>
        <dbReference type="Google" id="ProtNLM"/>
    </source>
</evidence>
<proteinExistence type="predicted"/>
<dbReference type="Proteomes" id="UP001432027">
    <property type="component" value="Unassembled WGS sequence"/>
</dbReference>
<dbReference type="EMBL" id="BTSX01000004">
    <property type="protein sequence ID" value="GMS97389.1"/>
    <property type="molecule type" value="Genomic_DNA"/>
</dbReference>
<comment type="caution">
    <text evidence="1">The sequence shown here is derived from an EMBL/GenBank/DDBJ whole genome shotgun (WGS) entry which is preliminary data.</text>
</comment>
<gene>
    <name evidence="1" type="ORF">PENTCL1PPCAC_19564</name>
</gene>
<keyword evidence="2" id="KW-1185">Reference proteome</keyword>
<dbReference type="AlphaFoldDB" id="A0AAV5TTS6"/>
<feature type="non-terminal residue" evidence="1">
    <location>
        <position position="1"/>
    </location>
</feature>
<accession>A0AAV5TTS6</accession>
<organism evidence="1 2">
    <name type="scientific">Pristionchus entomophagus</name>
    <dbReference type="NCBI Taxonomy" id="358040"/>
    <lineage>
        <taxon>Eukaryota</taxon>
        <taxon>Metazoa</taxon>
        <taxon>Ecdysozoa</taxon>
        <taxon>Nematoda</taxon>
        <taxon>Chromadorea</taxon>
        <taxon>Rhabditida</taxon>
        <taxon>Rhabditina</taxon>
        <taxon>Diplogasteromorpha</taxon>
        <taxon>Diplogasteroidea</taxon>
        <taxon>Neodiplogasteridae</taxon>
        <taxon>Pristionchus</taxon>
    </lineage>
</organism>
<protein>
    <recommendedName>
        <fullName evidence="3">Major sperm protein</fullName>
    </recommendedName>
</protein>